<dbReference type="RefSeq" id="WP_084660437.1">
    <property type="nucleotide sequence ID" value="NZ_FQUL01000045.1"/>
</dbReference>
<keyword evidence="2" id="KW-0698">rRNA processing</keyword>
<name>A0A1M4XTB8_9ACTN</name>
<evidence type="ECO:0000256" key="4">
    <source>
        <dbReference type="ARBA" id="ARBA00022679"/>
    </source>
</evidence>
<keyword evidence="8" id="KW-1185">Reference proteome</keyword>
<keyword evidence="1" id="KW-0963">Cytoplasm</keyword>
<dbReference type="AlphaFoldDB" id="A0A1M4XTB8"/>
<dbReference type="Proteomes" id="UP000184295">
    <property type="component" value="Unassembled WGS sequence"/>
</dbReference>
<dbReference type="STRING" id="1121881.SAMN02745225_02131"/>
<dbReference type="PANTHER" id="PTHR31760:SF0">
    <property type="entry name" value="S-ADENOSYL-L-METHIONINE-DEPENDENT METHYLTRANSFERASES SUPERFAMILY PROTEIN"/>
    <property type="match status" value="1"/>
</dbReference>
<accession>A0A1M4XTB8</accession>
<evidence type="ECO:0000313" key="7">
    <source>
        <dbReference type="EMBL" id="SHE96739.1"/>
    </source>
</evidence>
<evidence type="ECO:0000256" key="2">
    <source>
        <dbReference type="ARBA" id="ARBA00022552"/>
    </source>
</evidence>
<dbReference type="Pfam" id="PF02527">
    <property type="entry name" value="GidB"/>
    <property type="match status" value="1"/>
</dbReference>
<keyword evidence="4 7" id="KW-0808">Transferase</keyword>
<evidence type="ECO:0000256" key="3">
    <source>
        <dbReference type="ARBA" id="ARBA00022603"/>
    </source>
</evidence>
<dbReference type="PANTHER" id="PTHR31760">
    <property type="entry name" value="S-ADENOSYL-L-METHIONINE-DEPENDENT METHYLTRANSFERASES SUPERFAMILY PROTEIN"/>
    <property type="match status" value="1"/>
</dbReference>
<gene>
    <name evidence="7" type="ORF">SAMN02745225_02131</name>
</gene>
<sequence>MDSRFDWVIQSQSYGFLGPSAPKIHLEQALFFCDTISDLSDKVTKGKGLRLADLGTGGGFPGLVIAQVLDYLQVVLIESMQKRAKFLEDVIRSYGLTERCSVVSERAEILGNDPDFREAFDFVTAKAFGRPGVTAECGSGLVSVGGFLVVSDPPSVDQRDRRWPDRELASLGLRYSDKLQAPFALSVMTKTRKLSKCYPRNTQRLMKEPLF</sequence>
<evidence type="ECO:0000313" key="8">
    <source>
        <dbReference type="Proteomes" id="UP000184295"/>
    </source>
</evidence>
<dbReference type="SUPFAM" id="SSF53335">
    <property type="entry name" value="S-adenosyl-L-methionine-dependent methyltransferases"/>
    <property type="match status" value="1"/>
</dbReference>
<evidence type="ECO:0000256" key="5">
    <source>
        <dbReference type="ARBA" id="ARBA00022691"/>
    </source>
</evidence>
<evidence type="ECO:0000256" key="1">
    <source>
        <dbReference type="ARBA" id="ARBA00022490"/>
    </source>
</evidence>
<protein>
    <recommendedName>
        <fullName evidence="6">Glucose-inhibited division protein B</fullName>
    </recommendedName>
</protein>
<dbReference type="OrthoDB" id="9808773at2"/>
<keyword evidence="5" id="KW-0949">S-adenosyl-L-methionine</keyword>
<dbReference type="InterPro" id="IPR003682">
    <property type="entry name" value="rRNA_ssu_MeTfrase_G"/>
</dbReference>
<dbReference type="Gene3D" id="3.40.50.150">
    <property type="entry name" value="Vaccinia Virus protein VP39"/>
    <property type="match status" value="1"/>
</dbReference>
<dbReference type="EMBL" id="FQUL01000045">
    <property type="protein sequence ID" value="SHE96739.1"/>
    <property type="molecule type" value="Genomic_DNA"/>
</dbReference>
<dbReference type="GO" id="GO:0005829">
    <property type="term" value="C:cytosol"/>
    <property type="evidence" value="ECO:0007669"/>
    <property type="project" value="TreeGrafter"/>
</dbReference>
<reference evidence="8" key="1">
    <citation type="submission" date="2016-11" db="EMBL/GenBank/DDBJ databases">
        <authorList>
            <person name="Varghese N."/>
            <person name="Submissions S."/>
        </authorList>
    </citation>
    <scope>NUCLEOTIDE SEQUENCE [LARGE SCALE GENOMIC DNA]</scope>
    <source>
        <strain evidence="8">DSM 19514</strain>
    </source>
</reference>
<proteinExistence type="predicted"/>
<organism evidence="7 8">
    <name type="scientific">Ferrithrix thermotolerans DSM 19514</name>
    <dbReference type="NCBI Taxonomy" id="1121881"/>
    <lineage>
        <taxon>Bacteria</taxon>
        <taxon>Bacillati</taxon>
        <taxon>Actinomycetota</taxon>
        <taxon>Acidimicrobiia</taxon>
        <taxon>Acidimicrobiales</taxon>
        <taxon>Acidimicrobiaceae</taxon>
        <taxon>Ferrithrix</taxon>
    </lineage>
</organism>
<dbReference type="GO" id="GO:0070043">
    <property type="term" value="F:rRNA (guanine-N7-)-methyltransferase activity"/>
    <property type="evidence" value="ECO:0007669"/>
    <property type="project" value="TreeGrafter"/>
</dbReference>
<evidence type="ECO:0000256" key="6">
    <source>
        <dbReference type="ARBA" id="ARBA00031818"/>
    </source>
</evidence>
<keyword evidence="3 7" id="KW-0489">Methyltransferase</keyword>
<dbReference type="InterPro" id="IPR029063">
    <property type="entry name" value="SAM-dependent_MTases_sf"/>
</dbReference>